<dbReference type="Gene3D" id="3.40.50.1010">
    <property type="entry name" value="5'-nuclease"/>
    <property type="match status" value="1"/>
</dbReference>
<dbReference type="Proteomes" id="UP000281549">
    <property type="component" value="Unassembled WGS sequence"/>
</dbReference>
<organism evidence="2 3">
    <name type="scientific">Rozella allomycis (strain CSF55)</name>
    <dbReference type="NCBI Taxonomy" id="988480"/>
    <lineage>
        <taxon>Eukaryota</taxon>
        <taxon>Fungi</taxon>
        <taxon>Fungi incertae sedis</taxon>
        <taxon>Cryptomycota</taxon>
        <taxon>Cryptomycota incertae sedis</taxon>
        <taxon>Rozella</taxon>
    </lineage>
</organism>
<dbReference type="InterPro" id="IPR002716">
    <property type="entry name" value="PIN_dom"/>
</dbReference>
<dbReference type="PANTHER" id="PTHR16161">
    <property type="entry name" value="TRANSCRIPTIONAL PROTEIN SWT1"/>
    <property type="match status" value="1"/>
</dbReference>
<feature type="non-terminal residue" evidence="2">
    <location>
        <position position="1"/>
    </location>
</feature>
<dbReference type="AlphaFoldDB" id="A0A4P9YHW9"/>
<feature type="domain" description="PIN" evidence="1">
    <location>
        <begin position="85"/>
        <end position="152"/>
    </location>
</feature>
<dbReference type="EMBL" id="ML005339">
    <property type="protein sequence ID" value="RKP18898.1"/>
    <property type="molecule type" value="Genomic_DNA"/>
</dbReference>
<sequence>YSSSINFNRPALSGTACRVSSVLHEEFGHLICANNLLILITSTGNSLSPLFCRLIVLSPDEFADETIELTEGIIINFFTVFTKRIVDTNILLLYPNILYNMQQYVPFVIPIVVVRELDKLKGSEKQMEARRACEFLTNHLNYVYAQKAQDTILKDFSAKVEKIPCIVDWNGDGDSLIERINYELLNQGKLEFQHTNGDVIMMDVDSAYDKLNEIVQKIEQRWPNRMQYFYKKQFGDDWTYLVDPQPPWTWKIICRLMEKHWLSVFSEYFPRHSSKIVSSLFGFSKLKDFTSSQVDDFAKIVDQVSVFLNA</sequence>
<dbReference type="PANTHER" id="PTHR16161:SF0">
    <property type="entry name" value="TRANSCRIPTIONAL PROTEIN SWT1"/>
    <property type="match status" value="1"/>
</dbReference>
<evidence type="ECO:0000313" key="2">
    <source>
        <dbReference type="EMBL" id="RKP18898.1"/>
    </source>
</evidence>
<accession>A0A4P9YHW9</accession>
<reference evidence="3" key="1">
    <citation type="journal article" date="2018" name="Nat. Microbiol.">
        <title>Leveraging single-cell genomics to expand the fungal tree of life.</title>
        <authorList>
            <person name="Ahrendt S.R."/>
            <person name="Quandt C.A."/>
            <person name="Ciobanu D."/>
            <person name="Clum A."/>
            <person name="Salamov A."/>
            <person name="Andreopoulos B."/>
            <person name="Cheng J.F."/>
            <person name="Woyke T."/>
            <person name="Pelin A."/>
            <person name="Henrissat B."/>
            <person name="Reynolds N.K."/>
            <person name="Benny G.L."/>
            <person name="Smith M.E."/>
            <person name="James T.Y."/>
            <person name="Grigoriev I.V."/>
        </authorList>
    </citation>
    <scope>NUCLEOTIDE SEQUENCE [LARGE SCALE GENOMIC DNA]</scope>
    <source>
        <strain evidence="3">CSF55</strain>
    </source>
</reference>
<evidence type="ECO:0000313" key="3">
    <source>
        <dbReference type="Proteomes" id="UP000281549"/>
    </source>
</evidence>
<dbReference type="GO" id="GO:0005634">
    <property type="term" value="C:nucleus"/>
    <property type="evidence" value="ECO:0007669"/>
    <property type="project" value="TreeGrafter"/>
</dbReference>
<protein>
    <recommendedName>
        <fullName evidence="1">PIN domain-containing protein</fullName>
    </recommendedName>
</protein>
<dbReference type="Pfam" id="PF13638">
    <property type="entry name" value="PIN_4"/>
    <property type="match status" value="1"/>
</dbReference>
<gene>
    <name evidence="2" type="ORF">ROZALSC1DRAFT_22783</name>
</gene>
<name>A0A4P9YHW9_ROZAC</name>
<proteinExistence type="predicted"/>
<dbReference type="InterPro" id="IPR052626">
    <property type="entry name" value="SWT1_Regulator"/>
</dbReference>
<evidence type="ECO:0000259" key="1">
    <source>
        <dbReference type="Pfam" id="PF13638"/>
    </source>
</evidence>